<feature type="modified residue" description="4-aspartylphosphate" evidence="7">
    <location>
        <position position="59"/>
    </location>
</feature>
<evidence type="ECO:0000256" key="3">
    <source>
        <dbReference type="ARBA" id="ARBA00023012"/>
    </source>
</evidence>
<evidence type="ECO:0000313" key="11">
    <source>
        <dbReference type="Proteomes" id="UP000606720"/>
    </source>
</evidence>
<dbReference type="GO" id="GO:0003677">
    <property type="term" value="F:DNA binding"/>
    <property type="evidence" value="ECO:0007669"/>
    <property type="project" value="InterPro"/>
</dbReference>
<dbReference type="Pfam" id="PF00072">
    <property type="entry name" value="Response_reg"/>
    <property type="match status" value="1"/>
</dbReference>
<dbReference type="PROSITE" id="PS50930">
    <property type="entry name" value="HTH_LYTTR"/>
    <property type="match status" value="1"/>
</dbReference>
<dbReference type="InterPro" id="IPR001789">
    <property type="entry name" value="Sig_transdc_resp-reg_receiver"/>
</dbReference>
<dbReference type="SMART" id="SM00448">
    <property type="entry name" value="REC"/>
    <property type="match status" value="1"/>
</dbReference>
<keyword evidence="4" id="KW-0010">Activator</keyword>
<keyword evidence="2" id="KW-0963">Cytoplasm</keyword>
<keyword evidence="3" id="KW-0902">Two-component regulatory system</keyword>
<evidence type="ECO:0000259" key="8">
    <source>
        <dbReference type="PROSITE" id="PS50110"/>
    </source>
</evidence>
<dbReference type="GO" id="GO:0000156">
    <property type="term" value="F:phosphorelay response regulator activity"/>
    <property type="evidence" value="ECO:0007669"/>
    <property type="project" value="InterPro"/>
</dbReference>
<dbReference type="RefSeq" id="WP_186865983.1">
    <property type="nucleotide sequence ID" value="NZ_JACOPH010000001.1"/>
</dbReference>
<comment type="function">
    <text evidence="6">Required for high-level post-exponential phase expression of a series of secreted proteins.</text>
</comment>
<comment type="caution">
    <text evidence="10">The sequence shown here is derived from an EMBL/GenBank/DDBJ whole genome shotgun (WGS) entry which is preliminary data.</text>
</comment>
<evidence type="ECO:0000256" key="7">
    <source>
        <dbReference type="PROSITE-ProRule" id="PRU00169"/>
    </source>
</evidence>
<sequence>MIRIGICDDFREVLQVHKKMTARIMQRIGINAEIRCFLSGEELLCEIDQKGSMDILLMDMEMQGMNGVETARKIRDRDYSVILIFISLYDQYCKEMISVQPFAFIDKPVEEDQLEHILKKAIEVENVRDEVFQYTYKKVMHKVPIREIRYFESRKREVIIHGAEENCSFYRKLDEIEQELTTSNIKFIRVSKSYLINARYIKEFRYDKIIMNDGAALNIGPKYRSGVKEYYMEIMRKC</sequence>
<dbReference type="PANTHER" id="PTHR37299:SF3">
    <property type="entry name" value="STAGE 0 SPORULATION PROTEIN A HOMOLOG"/>
    <property type="match status" value="1"/>
</dbReference>
<evidence type="ECO:0000256" key="1">
    <source>
        <dbReference type="ARBA" id="ARBA00018672"/>
    </source>
</evidence>
<evidence type="ECO:0000256" key="5">
    <source>
        <dbReference type="ARBA" id="ARBA00024867"/>
    </source>
</evidence>
<organism evidence="10 11">
    <name type="scientific">Roseburia zhanii</name>
    <dbReference type="NCBI Taxonomy" id="2763064"/>
    <lineage>
        <taxon>Bacteria</taxon>
        <taxon>Bacillati</taxon>
        <taxon>Bacillota</taxon>
        <taxon>Clostridia</taxon>
        <taxon>Lachnospirales</taxon>
        <taxon>Lachnospiraceae</taxon>
        <taxon>Roseburia</taxon>
    </lineage>
</organism>
<dbReference type="InterPro" id="IPR046947">
    <property type="entry name" value="LytR-like"/>
</dbReference>
<comment type="function">
    <text evidence="5">May play the central regulatory role in sporulation. It may be an element of the effector pathway responsible for the activation of sporulation genes in response to nutritional stress. Spo0A may act in concert with spo0H (a sigma factor) to control the expression of some genes that are critical to the sporulation process.</text>
</comment>
<keyword evidence="7" id="KW-0597">Phosphoprotein</keyword>
<dbReference type="Proteomes" id="UP000606720">
    <property type="component" value="Unassembled WGS sequence"/>
</dbReference>
<proteinExistence type="predicted"/>
<accession>A0A923LLC3</accession>
<dbReference type="Pfam" id="PF04397">
    <property type="entry name" value="LytTR"/>
    <property type="match status" value="1"/>
</dbReference>
<dbReference type="SMART" id="SM00850">
    <property type="entry name" value="LytTR"/>
    <property type="match status" value="1"/>
</dbReference>
<protein>
    <recommendedName>
        <fullName evidence="1">Stage 0 sporulation protein A homolog</fullName>
    </recommendedName>
</protein>
<reference evidence="10" key="1">
    <citation type="submission" date="2020-08" db="EMBL/GenBank/DDBJ databases">
        <title>Genome public.</title>
        <authorList>
            <person name="Liu C."/>
            <person name="Sun Q."/>
        </authorList>
    </citation>
    <scope>NUCLEOTIDE SEQUENCE</scope>
    <source>
        <strain evidence="10">BX1005</strain>
    </source>
</reference>
<evidence type="ECO:0000256" key="6">
    <source>
        <dbReference type="ARBA" id="ARBA00037164"/>
    </source>
</evidence>
<gene>
    <name evidence="10" type="ORF">H8S17_01865</name>
</gene>
<dbReference type="Gene3D" id="2.40.50.1020">
    <property type="entry name" value="LytTr DNA-binding domain"/>
    <property type="match status" value="1"/>
</dbReference>
<evidence type="ECO:0000313" key="10">
    <source>
        <dbReference type="EMBL" id="MBC5712964.1"/>
    </source>
</evidence>
<keyword evidence="11" id="KW-1185">Reference proteome</keyword>
<dbReference type="PROSITE" id="PS50110">
    <property type="entry name" value="RESPONSE_REGULATORY"/>
    <property type="match status" value="1"/>
</dbReference>
<dbReference type="SUPFAM" id="SSF52172">
    <property type="entry name" value="CheY-like"/>
    <property type="match status" value="1"/>
</dbReference>
<name>A0A923LLC3_9FIRM</name>
<dbReference type="PANTHER" id="PTHR37299">
    <property type="entry name" value="TRANSCRIPTIONAL REGULATOR-RELATED"/>
    <property type="match status" value="1"/>
</dbReference>
<feature type="domain" description="Response regulatory" evidence="8">
    <location>
        <begin position="3"/>
        <end position="122"/>
    </location>
</feature>
<evidence type="ECO:0000256" key="4">
    <source>
        <dbReference type="ARBA" id="ARBA00023159"/>
    </source>
</evidence>
<evidence type="ECO:0000259" key="9">
    <source>
        <dbReference type="PROSITE" id="PS50930"/>
    </source>
</evidence>
<dbReference type="InterPro" id="IPR007492">
    <property type="entry name" value="LytTR_DNA-bd_dom"/>
</dbReference>
<feature type="domain" description="HTH LytTR-type" evidence="9">
    <location>
        <begin position="132"/>
        <end position="233"/>
    </location>
</feature>
<dbReference type="Gene3D" id="3.40.50.2300">
    <property type="match status" value="1"/>
</dbReference>
<dbReference type="AlphaFoldDB" id="A0A923LLC3"/>
<dbReference type="EMBL" id="JACOPH010000001">
    <property type="protein sequence ID" value="MBC5712964.1"/>
    <property type="molecule type" value="Genomic_DNA"/>
</dbReference>
<evidence type="ECO:0000256" key="2">
    <source>
        <dbReference type="ARBA" id="ARBA00022490"/>
    </source>
</evidence>
<dbReference type="InterPro" id="IPR011006">
    <property type="entry name" value="CheY-like_superfamily"/>
</dbReference>